<dbReference type="InterPro" id="IPR011761">
    <property type="entry name" value="ATP-grasp"/>
</dbReference>
<dbReference type="InterPro" id="IPR052032">
    <property type="entry name" value="ATP-dep_AA_Ligase"/>
</dbReference>
<evidence type="ECO:0000256" key="1">
    <source>
        <dbReference type="ARBA" id="ARBA00022598"/>
    </source>
</evidence>
<accession>A0A3M8SRM4</accession>
<dbReference type="GO" id="GO:0005524">
    <property type="term" value="F:ATP binding"/>
    <property type="evidence" value="ECO:0007669"/>
    <property type="project" value="UniProtKB-UniRule"/>
</dbReference>
<dbReference type="Pfam" id="PF18603">
    <property type="entry name" value="LAL_C2"/>
    <property type="match status" value="1"/>
</dbReference>
<evidence type="ECO:0000256" key="4">
    <source>
        <dbReference type="PROSITE-ProRule" id="PRU00409"/>
    </source>
</evidence>
<organism evidence="6 7">
    <name type="scientific">Streptomyces botrytidirepellens</name>
    <dbReference type="NCBI Taxonomy" id="2486417"/>
    <lineage>
        <taxon>Bacteria</taxon>
        <taxon>Bacillati</taxon>
        <taxon>Actinomycetota</taxon>
        <taxon>Actinomycetes</taxon>
        <taxon>Kitasatosporales</taxon>
        <taxon>Streptomycetaceae</taxon>
        <taxon>Streptomyces</taxon>
    </lineage>
</organism>
<dbReference type="InterPro" id="IPR013815">
    <property type="entry name" value="ATP_grasp_subdomain_1"/>
</dbReference>
<dbReference type="InterPro" id="IPR040570">
    <property type="entry name" value="LAL_C2"/>
</dbReference>
<dbReference type="PANTHER" id="PTHR43585:SF2">
    <property type="entry name" value="ATP-GRASP ENZYME FSQD"/>
    <property type="match status" value="1"/>
</dbReference>
<dbReference type="RefSeq" id="WP_123107864.1">
    <property type="nucleotide sequence ID" value="NZ_RIBZ01000848.1"/>
</dbReference>
<keyword evidence="2 4" id="KW-0547">Nucleotide-binding</keyword>
<protein>
    <submittedName>
        <fullName evidence="6">ATP-grasp domain-containing protein</fullName>
    </submittedName>
</protein>
<dbReference type="Pfam" id="PF18130">
    <property type="entry name" value="ATPgrasp_N"/>
    <property type="match status" value="1"/>
</dbReference>
<dbReference type="Pfam" id="PF13535">
    <property type="entry name" value="ATP-grasp_4"/>
    <property type="match status" value="1"/>
</dbReference>
<dbReference type="AlphaFoldDB" id="A0A3M8SRM4"/>
<keyword evidence="3 4" id="KW-0067">ATP-binding</keyword>
<dbReference type="GO" id="GO:0046872">
    <property type="term" value="F:metal ion binding"/>
    <property type="evidence" value="ECO:0007669"/>
    <property type="project" value="InterPro"/>
</dbReference>
<evidence type="ECO:0000256" key="2">
    <source>
        <dbReference type="ARBA" id="ARBA00022741"/>
    </source>
</evidence>
<dbReference type="InterPro" id="IPR041472">
    <property type="entry name" value="BL00235/CARNS1_N"/>
</dbReference>
<evidence type="ECO:0000313" key="7">
    <source>
        <dbReference type="Proteomes" id="UP000275401"/>
    </source>
</evidence>
<dbReference type="Gene3D" id="3.30.1490.20">
    <property type="entry name" value="ATP-grasp fold, A domain"/>
    <property type="match status" value="1"/>
</dbReference>
<dbReference type="EMBL" id="RIBZ01000848">
    <property type="protein sequence ID" value="RNF83423.1"/>
    <property type="molecule type" value="Genomic_DNA"/>
</dbReference>
<dbReference type="SUPFAM" id="SSF56059">
    <property type="entry name" value="Glutathione synthetase ATP-binding domain-like"/>
    <property type="match status" value="1"/>
</dbReference>
<name>A0A3M8SRM4_9ACTN</name>
<proteinExistence type="predicted"/>
<dbReference type="PROSITE" id="PS50975">
    <property type="entry name" value="ATP_GRASP"/>
    <property type="match status" value="1"/>
</dbReference>
<dbReference type="Proteomes" id="UP000275401">
    <property type="component" value="Unassembled WGS sequence"/>
</dbReference>
<feature type="domain" description="ATP-grasp" evidence="5">
    <location>
        <begin position="106"/>
        <end position="312"/>
    </location>
</feature>
<evidence type="ECO:0000256" key="3">
    <source>
        <dbReference type="ARBA" id="ARBA00022840"/>
    </source>
</evidence>
<dbReference type="PANTHER" id="PTHR43585">
    <property type="entry name" value="FUMIPYRROLE BIOSYNTHESIS PROTEIN C"/>
    <property type="match status" value="1"/>
</dbReference>
<sequence length="416" mass="43987">MTSTVLVLGGRIQTVRKAVDAGLRVVLIQHREHFVPESAQLAEAVVIADYTDWDVLAPLADGLHRAYGFSRVVTLTEPGLVPAGRIAERLGLPGNSARTCELLADKLGMREHLASGPAADLSVAAAEVNDADDLRDFAAAHGYPFVVKPVDATASLGVWKVTDPDDLQAAADGMAALRARTDLQWGSFFHIDRFMADQYIPGTEYSVEAFSFDGRHVVLAVTEKFSEGVLEIGHAQPARISAADEEAITTATVRFLDAMGLTTGPSHTEIRLSPHGAKVIEGHNRIGGDRIVDLLEAAYGADLELWTIAWPFGLMEALPGRPEPLCSAATRFLTAAPGTVTTVEGADKAATVEGALDVDLTVTTGTTVRPLTGNWDRIGQVLATGPDTDAAVAACDRMAEAITVTTDPSTKDTAAS</sequence>
<dbReference type="GO" id="GO:0016874">
    <property type="term" value="F:ligase activity"/>
    <property type="evidence" value="ECO:0007669"/>
    <property type="project" value="UniProtKB-KW"/>
</dbReference>
<comment type="caution">
    <text evidence="6">The sequence shown here is derived from an EMBL/GenBank/DDBJ whole genome shotgun (WGS) entry which is preliminary data.</text>
</comment>
<dbReference type="Gene3D" id="3.40.50.20">
    <property type="match status" value="1"/>
</dbReference>
<evidence type="ECO:0000259" key="5">
    <source>
        <dbReference type="PROSITE" id="PS50975"/>
    </source>
</evidence>
<evidence type="ECO:0000313" key="6">
    <source>
        <dbReference type="EMBL" id="RNF83423.1"/>
    </source>
</evidence>
<reference evidence="6 7" key="1">
    <citation type="submission" date="2018-11" db="EMBL/GenBank/DDBJ databases">
        <title>The Potential of Streptomyces as Biocontrol Agents against the Tomato grey mould, Botrytis cinerea (Gray mold) Frontiers in Microbiology.</title>
        <authorList>
            <person name="Li D."/>
        </authorList>
    </citation>
    <scope>NUCLEOTIDE SEQUENCE [LARGE SCALE GENOMIC DNA]</scope>
    <source>
        <strain evidence="6 7">NEAU-LD23</strain>
    </source>
</reference>
<dbReference type="Gene3D" id="3.30.470.20">
    <property type="entry name" value="ATP-grasp fold, B domain"/>
    <property type="match status" value="1"/>
</dbReference>
<keyword evidence="1" id="KW-0436">Ligase</keyword>
<keyword evidence="7" id="KW-1185">Reference proteome</keyword>
<gene>
    <name evidence="6" type="ORF">EEJ42_44700</name>
</gene>